<dbReference type="AlphaFoldDB" id="A0A109BI43"/>
<dbReference type="Pfam" id="PF00857">
    <property type="entry name" value="Isochorismatase"/>
    <property type="match status" value="1"/>
</dbReference>
<proteinExistence type="predicted"/>
<name>A0A109BI43_HYPSL</name>
<dbReference type="SUPFAM" id="SSF52499">
    <property type="entry name" value="Isochorismatase-like hydrolases"/>
    <property type="match status" value="1"/>
</dbReference>
<keyword evidence="4" id="KW-1185">Reference proteome</keyword>
<feature type="domain" description="Isochorismatase-like" evidence="2">
    <location>
        <begin position="52"/>
        <end position="230"/>
    </location>
</feature>
<accession>A0A109BI43</accession>
<dbReference type="STRING" id="121290.APY04_1675"/>
<evidence type="ECO:0000313" key="3">
    <source>
        <dbReference type="EMBL" id="KWT69069.1"/>
    </source>
</evidence>
<evidence type="ECO:0000259" key="2">
    <source>
        <dbReference type="Pfam" id="PF00857"/>
    </source>
</evidence>
<dbReference type="PATRIC" id="fig|121290.4.peg.211"/>
<dbReference type="EMBL" id="LMTR01000049">
    <property type="protein sequence ID" value="KWT69069.1"/>
    <property type="molecule type" value="Genomic_DNA"/>
</dbReference>
<dbReference type="GO" id="GO:0016787">
    <property type="term" value="F:hydrolase activity"/>
    <property type="evidence" value="ECO:0007669"/>
    <property type="project" value="UniProtKB-KW"/>
</dbReference>
<evidence type="ECO:0000256" key="1">
    <source>
        <dbReference type="ARBA" id="ARBA00022801"/>
    </source>
</evidence>
<sequence>MGSTAHASDDKAKLGGIHAIPELAPQWQTLDLAKIVKYPAAFLSVSQNNSLYRPDGAQAAEKQWERGSLAATVKAAKAARAAGNFKTFAWIGYEVFRESYPQSEFDQAQYASWIKGKEDWPAEKKKADNDLVDELRALVEPGDLEFNEFALQTAFVGTPLPLDLARKQIKTIIITGIHLDWCVEGNARAARDNGFLPIIIGDATAANKPEEEAAAFRRINNFFAPVISADTFVKLLGEPSRT</sequence>
<dbReference type="InterPro" id="IPR050272">
    <property type="entry name" value="Isochorismatase-like_hydrls"/>
</dbReference>
<dbReference type="Gene3D" id="3.40.50.850">
    <property type="entry name" value="Isochorismatase-like"/>
    <property type="match status" value="1"/>
</dbReference>
<gene>
    <name evidence="3" type="ORF">APY04_1675</name>
</gene>
<reference evidence="3 4" key="1">
    <citation type="submission" date="2015-10" db="EMBL/GenBank/DDBJ databases">
        <title>Transcriptomic analysis of a linuron degrading triple-species bacterial consortium.</title>
        <authorList>
            <person name="Albers P."/>
        </authorList>
    </citation>
    <scope>NUCLEOTIDE SEQUENCE [LARGE SCALE GENOMIC DNA]</scope>
    <source>
        <strain evidence="3 4">WDL6</strain>
    </source>
</reference>
<dbReference type="InterPro" id="IPR036380">
    <property type="entry name" value="Isochorismatase-like_sf"/>
</dbReference>
<comment type="caution">
    <text evidence="3">The sequence shown here is derived from an EMBL/GenBank/DDBJ whole genome shotgun (WGS) entry which is preliminary data.</text>
</comment>
<keyword evidence="1 3" id="KW-0378">Hydrolase</keyword>
<dbReference type="Proteomes" id="UP000059074">
    <property type="component" value="Unassembled WGS sequence"/>
</dbReference>
<organism evidence="3 4">
    <name type="scientific">Hyphomicrobium sulfonivorans</name>
    <dbReference type="NCBI Taxonomy" id="121290"/>
    <lineage>
        <taxon>Bacteria</taxon>
        <taxon>Pseudomonadati</taxon>
        <taxon>Pseudomonadota</taxon>
        <taxon>Alphaproteobacteria</taxon>
        <taxon>Hyphomicrobiales</taxon>
        <taxon>Hyphomicrobiaceae</taxon>
        <taxon>Hyphomicrobium</taxon>
    </lineage>
</organism>
<dbReference type="PANTHER" id="PTHR43540">
    <property type="entry name" value="PEROXYUREIDOACRYLATE/UREIDOACRYLATE AMIDOHYDROLASE-RELATED"/>
    <property type="match status" value="1"/>
</dbReference>
<protein>
    <submittedName>
        <fullName evidence="3">Isochorismatase hydrolase</fullName>
    </submittedName>
</protein>
<dbReference type="InterPro" id="IPR000868">
    <property type="entry name" value="Isochorismatase-like_dom"/>
</dbReference>
<evidence type="ECO:0000313" key="4">
    <source>
        <dbReference type="Proteomes" id="UP000059074"/>
    </source>
</evidence>